<protein>
    <recommendedName>
        <fullName evidence="2">Hydroxyacid dehydrogenase</fullName>
    </recommendedName>
</protein>
<dbReference type="EMBL" id="CP138327">
    <property type="protein sequence ID" value="WXT99421.1"/>
    <property type="molecule type" value="Genomic_DNA"/>
</dbReference>
<dbReference type="Pfam" id="PF13310">
    <property type="entry name" value="Virulence_RhuM"/>
    <property type="match status" value="1"/>
</dbReference>
<dbReference type="PANTHER" id="PTHR35810:SF1">
    <property type="entry name" value="CYTOPLASMIC PROTEIN"/>
    <property type="match status" value="1"/>
</dbReference>
<sequence length="343" mass="39987">MTPSSNNSEIILYTTPDGTVKIDTIFQDETVWLTQKKMAELFAVNVPAISKHLSNIFNEGELQKEATLSKMETVQKEGSRSITRSKDFYNLDAIIAVGYRVNSKQATQFRMWATNILKEYIIKGFSMDDERLKQVDNWNYFDEWLERIRDIRASEKRFYQKIKDIYTTAIDYDKNSEQAQIFFKKIQNKMLWAIIGQTAAELIKARSNPDKTNMGLTSWRGSIIRKQDVAIAKNYLKEDEIKDLNEIVTMYLDYAERQARKRQTVTMEQWADKLDGFLAFNEQEILTHAGKVKAEVAKKIAEARYMEFDDKRKKAEALAADEEDIKQLEEIEKILFEGWGKQS</sequence>
<evidence type="ECO:0008006" key="2">
    <source>
        <dbReference type="Google" id="ProtNLM"/>
    </source>
</evidence>
<proteinExistence type="predicted"/>
<evidence type="ECO:0000313" key="1">
    <source>
        <dbReference type="EMBL" id="WXT99421.1"/>
    </source>
</evidence>
<accession>A0AAU6PEJ3</accession>
<name>A0AAU6PEJ3_9GAMM</name>
<dbReference type="PANTHER" id="PTHR35810">
    <property type="entry name" value="CYTOPLASMIC PROTEIN-RELATED"/>
    <property type="match status" value="1"/>
</dbReference>
<gene>
    <name evidence="1" type="ORF">Ctma_0118</name>
</gene>
<reference evidence="1" key="1">
    <citation type="submission" date="2023-10" db="EMBL/GenBank/DDBJ databases">
        <title>The first scallop-associated chemosynthetic bacterial symbiont.</title>
        <authorList>
            <person name="Lin Y.-T."/>
            <person name="Sun J."/>
            <person name="Ip J.C.-H."/>
            <person name="He X."/>
            <person name="Gao Z.-M."/>
            <person name="Perez M."/>
            <person name="Xu T."/>
            <person name="Qian P.-Y."/>
            <person name="Qiu J.-W."/>
        </authorList>
    </citation>
    <scope>NUCLEOTIDE SEQUENCE</scope>
    <source>
        <strain evidence="1">Gill1</strain>
    </source>
</reference>
<dbReference type="AlphaFoldDB" id="A0AAU6PEJ3"/>
<dbReference type="PIRSF" id="PIRSF015268">
    <property type="entry name" value="Virulence_RhuM"/>
    <property type="match status" value="1"/>
</dbReference>
<dbReference type="InterPro" id="IPR011204">
    <property type="entry name" value="Virulence_RhuM-like"/>
</dbReference>
<organism evidence="1">
    <name type="scientific">Catillopecten margaritatus gill symbiont</name>
    <dbReference type="NCBI Taxonomy" id="3083288"/>
    <lineage>
        <taxon>Bacteria</taxon>
        <taxon>Pseudomonadati</taxon>
        <taxon>Pseudomonadota</taxon>
        <taxon>Gammaproteobacteria</taxon>
        <taxon>sulfur-oxidizing symbionts</taxon>
    </lineage>
</organism>